<evidence type="ECO:0000313" key="11">
    <source>
        <dbReference type="Proteomes" id="UP000243459"/>
    </source>
</evidence>
<evidence type="ECO:0000256" key="1">
    <source>
        <dbReference type="ARBA" id="ARBA00004123"/>
    </source>
</evidence>
<gene>
    <name evidence="10" type="ORF">A4U43_C06F140</name>
</gene>
<keyword evidence="2 8" id="KW-0805">Transcription regulation</keyword>
<dbReference type="PANTHER" id="PTHR12632">
    <property type="entry name" value="TRANSCRIPTION FACTOR NF-Y ALPHA-RELATED"/>
    <property type="match status" value="1"/>
</dbReference>
<evidence type="ECO:0000256" key="3">
    <source>
        <dbReference type="ARBA" id="ARBA00023125"/>
    </source>
</evidence>
<feature type="region of interest" description="Disordered" evidence="9">
    <location>
        <begin position="214"/>
        <end position="265"/>
    </location>
</feature>
<evidence type="ECO:0000256" key="2">
    <source>
        <dbReference type="ARBA" id="ARBA00023015"/>
    </source>
</evidence>
<feature type="region of interest" description="Disordered" evidence="9">
    <location>
        <begin position="63"/>
        <end position="97"/>
    </location>
</feature>
<dbReference type="InterPro" id="IPR018362">
    <property type="entry name" value="CCAAT-binding_factor_CS"/>
</dbReference>
<evidence type="ECO:0000256" key="8">
    <source>
        <dbReference type="RuleBase" id="RU367155"/>
    </source>
</evidence>
<feature type="compositionally biased region" description="Basic and acidic residues" evidence="9">
    <location>
        <begin position="254"/>
        <end position="265"/>
    </location>
</feature>
<dbReference type="PRINTS" id="PR00616">
    <property type="entry name" value="CCAATSUBUNTB"/>
</dbReference>
<evidence type="ECO:0000256" key="5">
    <source>
        <dbReference type="ARBA" id="ARBA00023163"/>
    </source>
</evidence>
<comment type="function">
    <text evidence="8">Component of the sequence-specific heterotrimeric transcription factor (NF-Y) which specifically recognizes a 5'-CCAAT-3' box motif found in the promoters of its target genes.</text>
</comment>
<evidence type="ECO:0000256" key="6">
    <source>
        <dbReference type="ARBA" id="ARBA00023242"/>
    </source>
</evidence>
<name>A0A5P1ENU7_ASPOF</name>
<dbReference type="GO" id="GO:0003677">
    <property type="term" value="F:DNA binding"/>
    <property type="evidence" value="ECO:0007669"/>
    <property type="project" value="UniProtKB-KW"/>
</dbReference>
<dbReference type="Pfam" id="PF02045">
    <property type="entry name" value="CBFB_NFYA"/>
    <property type="match status" value="1"/>
</dbReference>
<dbReference type="AlphaFoldDB" id="A0A5P1ENU7"/>
<keyword evidence="6 8" id="KW-0539">Nucleus</keyword>
<comment type="subunit">
    <text evidence="7">Heterotrimeric transcription factor composed of three components, NF-YA, NF-YB and NF-YC. NF-YB and NF-YC must interact and dimerize for NF-YA association and DNA binding.</text>
</comment>
<comment type="similarity">
    <text evidence="8">Belongs to the NFYA/HAP2 subunit family.</text>
</comment>
<dbReference type="GO" id="GO:0003700">
    <property type="term" value="F:DNA-binding transcription factor activity"/>
    <property type="evidence" value="ECO:0007669"/>
    <property type="project" value="UniProtKB-UniRule"/>
</dbReference>
<reference evidence="11" key="1">
    <citation type="journal article" date="2017" name="Nat. Commun.">
        <title>The asparagus genome sheds light on the origin and evolution of a young Y chromosome.</title>
        <authorList>
            <person name="Harkess A."/>
            <person name="Zhou J."/>
            <person name="Xu C."/>
            <person name="Bowers J.E."/>
            <person name="Van der Hulst R."/>
            <person name="Ayyampalayam S."/>
            <person name="Mercati F."/>
            <person name="Riccardi P."/>
            <person name="McKain M.R."/>
            <person name="Kakrana A."/>
            <person name="Tang H."/>
            <person name="Ray J."/>
            <person name="Groenendijk J."/>
            <person name="Arikit S."/>
            <person name="Mathioni S.M."/>
            <person name="Nakano M."/>
            <person name="Shan H."/>
            <person name="Telgmann-Rauber A."/>
            <person name="Kanno A."/>
            <person name="Yue Z."/>
            <person name="Chen H."/>
            <person name="Li W."/>
            <person name="Chen Y."/>
            <person name="Xu X."/>
            <person name="Zhang Y."/>
            <person name="Luo S."/>
            <person name="Chen H."/>
            <person name="Gao J."/>
            <person name="Mao Z."/>
            <person name="Pires J.C."/>
            <person name="Luo M."/>
            <person name="Kudrna D."/>
            <person name="Wing R.A."/>
            <person name="Meyers B.C."/>
            <person name="Yi K."/>
            <person name="Kong H."/>
            <person name="Lavrijsen P."/>
            <person name="Sunseri F."/>
            <person name="Falavigna A."/>
            <person name="Ye Y."/>
            <person name="Leebens-Mack J.H."/>
            <person name="Chen G."/>
        </authorList>
    </citation>
    <scope>NUCLEOTIDE SEQUENCE [LARGE SCALE GENOMIC DNA]</scope>
    <source>
        <strain evidence="11">cv. DH0086</strain>
    </source>
</reference>
<evidence type="ECO:0000256" key="9">
    <source>
        <dbReference type="SAM" id="MobiDB-lite"/>
    </source>
</evidence>
<protein>
    <recommendedName>
        <fullName evidence="8">Nuclear transcription factor Y subunit</fullName>
    </recommendedName>
</protein>
<keyword evidence="5 8" id="KW-0804">Transcription</keyword>
<proteinExistence type="inferred from homology"/>
<dbReference type="EMBL" id="CM007386">
    <property type="protein sequence ID" value="ONK65710.1"/>
    <property type="molecule type" value="Genomic_DNA"/>
</dbReference>
<keyword evidence="3 8" id="KW-0238">DNA-binding</keyword>
<evidence type="ECO:0000313" key="10">
    <source>
        <dbReference type="EMBL" id="ONK65710.1"/>
    </source>
</evidence>
<evidence type="ECO:0000256" key="7">
    <source>
        <dbReference type="ARBA" id="ARBA00025911"/>
    </source>
</evidence>
<organism evidence="10 11">
    <name type="scientific">Asparagus officinalis</name>
    <name type="common">Garden asparagus</name>
    <dbReference type="NCBI Taxonomy" id="4686"/>
    <lineage>
        <taxon>Eukaryota</taxon>
        <taxon>Viridiplantae</taxon>
        <taxon>Streptophyta</taxon>
        <taxon>Embryophyta</taxon>
        <taxon>Tracheophyta</taxon>
        <taxon>Spermatophyta</taxon>
        <taxon>Magnoliopsida</taxon>
        <taxon>Liliopsida</taxon>
        <taxon>Asparagales</taxon>
        <taxon>Asparagaceae</taxon>
        <taxon>Asparagoideae</taxon>
        <taxon>Asparagus</taxon>
    </lineage>
</organism>
<dbReference type="Gramene" id="ONK65710">
    <property type="protein sequence ID" value="ONK65710"/>
    <property type="gene ID" value="A4U43_C06F140"/>
</dbReference>
<comment type="subcellular location">
    <subcellularLocation>
        <location evidence="1 8">Nucleus</location>
    </subcellularLocation>
</comment>
<evidence type="ECO:0000256" key="4">
    <source>
        <dbReference type="ARBA" id="ARBA00023159"/>
    </source>
</evidence>
<dbReference type="Proteomes" id="UP000243459">
    <property type="component" value="Chromosome 6"/>
</dbReference>
<dbReference type="PROSITE" id="PS51152">
    <property type="entry name" value="NFYA_HAP2_2"/>
    <property type="match status" value="1"/>
</dbReference>
<keyword evidence="4" id="KW-0010">Activator</keyword>
<dbReference type="PROSITE" id="PS00686">
    <property type="entry name" value="NFYA_HAP2_1"/>
    <property type="match status" value="1"/>
</dbReference>
<dbReference type="GO" id="GO:0016602">
    <property type="term" value="C:CCAAT-binding factor complex"/>
    <property type="evidence" value="ECO:0007669"/>
    <property type="project" value="InterPro"/>
</dbReference>
<sequence>MRDIIIKKYISFSNSISGRISIIHSESVTKFCWRNSRFILGARSFFYFQSAAEVFGVMTSSVNDLSDSSGPNEQQKESQPVAQNQTPPNGSFQPGMPPSSLYMIPRGQVEEGHALAQTAYPYIDPYYGSMIAAYGGQAVMHPHMIGVLQPGVPLPTDAVEEPVYVNAKQYHGILRRRQSRAKAESENKLIKSRKPYLHESRHLHALKRARGCGGRFLNSKKKGGDQQEDEAQTGNHLSLENLCRENPQSAHVAESNKKENPSSGL</sequence>
<dbReference type="Gene3D" id="6.10.250.2430">
    <property type="match status" value="1"/>
</dbReference>
<accession>A0A5P1ENU7</accession>
<dbReference type="SMART" id="SM00521">
    <property type="entry name" value="CBF"/>
    <property type="match status" value="1"/>
</dbReference>
<keyword evidence="11" id="KW-1185">Reference proteome</keyword>
<dbReference type="OMA" id="GAQPMIH"/>
<dbReference type="InterPro" id="IPR001289">
    <property type="entry name" value="NFYA"/>
</dbReference>
<feature type="compositionally biased region" description="Polar residues" evidence="9">
    <location>
        <begin position="63"/>
        <end position="92"/>
    </location>
</feature>